<dbReference type="EMBL" id="LXFE01000332">
    <property type="protein sequence ID" value="OLL25687.1"/>
    <property type="molecule type" value="Genomic_DNA"/>
</dbReference>
<feature type="chain" id="PRO_5012933982" evidence="3">
    <location>
        <begin position="18"/>
        <end position="587"/>
    </location>
</feature>
<dbReference type="OMA" id="FAMDEAC"/>
<accession>A0A1U7LSP9</accession>
<evidence type="ECO:0000313" key="4">
    <source>
        <dbReference type="EMBL" id="OLL25687.1"/>
    </source>
</evidence>
<reference evidence="4 5" key="1">
    <citation type="submission" date="2016-04" db="EMBL/GenBank/DDBJ databases">
        <title>Evolutionary innovation and constraint leading to complex multicellularity in the Ascomycota.</title>
        <authorList>
            <person name="Cisse O."/>
            <person name="Nguyen A."/>
            <person name="Hewitt D.A."/>
            <person name="Jedd G."/>
            <person name="Stajich J.E."/>
        </authorList>
    </citation>
    <scope>NUCLEOTIDE SEQUENCE [LARGE SCALE GENOMIC DNA]</scope>
    <source>
        <strain evidence="4 5">DAH-3</strain>
    </source>
</reference>
<feature type="compositionally biased region" description="Low complexity" evidence="2">
    <location>
        <begin position="383"/>
        <end position="398"/>
    </location>
</feature>
<evidence type="ECO:0000256" key="2">
    <source>
        <dbReference type="SAM" id="MobiDB-lite"/>
    </source>
</evidence>
<dbReference type="InterPro" id="IPR005556">
    <property type="entry name" value="SUN"/>
</dbReference>
<evidence type="ECO:0000256" key="1">
    <source>
        <dbReference type="ARBA" id="ARBA00010579"/>
    </source>
</evidence>
<feature type="compositionally biased region" description="Low complexity" evidence="2">
    <location>
        <begin position="411"/>
        <end position="428"/>
    </location>
</feature>
<keyword evidence="3" id="KW-0732">Signal</keyword>
<feature type="region of interest" description="Disordered" evidence="2">
    <location>
        <begin position="328"/>
        <end position="450"/>
    </location>
</feature>
<dbReference type="PANTHER" id="PTHR31654:SF0">
    <property type="entry name" value="SECRETED BETA-GLUCOSIDASE ADG3-RELATED"/>
    <property type="match status" value="1"/>
</dbReference>
<dbReference type="Pfam" id="PF03856">
    <property type="entry name" value="SUN"/>
    <property type="match status" value="1"/>
</dbReference>
<dbReference type="OrthoDB" id="5554151at2759"/>
<evidence type="ECO:0000256" key="3">
    <source>
        <dbReference type="SAM" id="SignalP"/>
    </source>
</evidence>
<dbReference type="InterPro" id="IPR053088">
    <property type="entry name" value="Beta-glucosidase/SUN-like"/>
</dbReference>
<dbReference type="AlphaFoldDB" id="A0A1U7LSP9"/>
<evidence type="ECO:0000313" key="5">
    <source>
        <dbReference type="Proteomes" id="UP000186594"/>
    </source>
</evidence>
<protein>
    <submittedName>
        <fullName evidence="4">Putative secreted beta-glucosidase adg3</fullName>
    </submittedName>
</protein>
<dbReference type="Proteomes" id="UP000186594">
    <property type="component" value="Unassembled WGS sequence"/>
</dbReference>
<feature type="signal peptide" evidence="3">
    <location>
        <begin position="1"/>
        <end position="17"/>
    </location>
</feature>
<comment type="caution">
    <text evidence="4">The sequence shown here is derived from an EMBL/GenBank/DDBJ whole genome shotgun (WGS) entry which is preliminary data.</text>
</comment>
<name>A0A1U7LSP9_NEOID</name>
<feature type="compositionally biased region" description="Polar residues" evidence="2">
    <location>
        <begin position="369"/>
        <end position="382"/>
    </location>
</feature>
<dbReference type="PANTHER" id="PTHR31654">
    <property type="entry name" value="SECRETED BETA-GLUCOSIDASE ADG3-RELATED"/>
    <property type="match status" value="1"/>
</dbReference>
<sequence length="587" mass="62596">MIAILTLIYLLVGFNDALHHHHHSRENGPEIEKRDNTCTFQKHEDLVFVSPNGWAMPPDVLCTSGTYCPYACRQSLLSWQWDPAATRYAYPESMRGGIHCKADGTLELPFPDRPLCGPGVETLSCHNDHTEPVTFCQTVLPGDEGMYIPSVIDAGKIGSLAVPNTTYWARTSAHYYINSPGVPREIACIWGDGTEATGNWAPFVTGANMDDNGNTYSTLSWNPIFISDARHAGKLPDFGARLECNGQGCLGMPCSITPSKDGFNKVTSPVASTGAGAAEFCVVTAPPGSAVKLVVFHDDGGRRTSISVSASASVSGLVDGVSSNININTQSKVGSDANDHTRSSSSSKTPVPENTKLKPQVRRNETKPRSQLANSVPSLQSQAPPLTTNAPLAPLNTPVPSLAPLNNPSALSDPLSPFHPSLSSSDSSVTTDKSPEDVNSPVLNQQDISASSSSLATTVSTVENVFPGQKLEPEFSQQPLDTQNYNINVSPSSLASAEPPTVSNLEILPLPPVTYSAAQAVSSPVFVMYGENKQNMKDLNAIPARNATLTSNNGTKGVGTKTSAMLRMEFPRCVFFLITALSVSLFF</sequence>
<keyword evidence="5" id="KW-1185">Reference proteome</keyword>
<gene>
    <name evidence="4" type="ORF">NEOLI_000870</name>
</gene>
<comment type="similarity">
    <text evidence="1">Belongs to the SUN family.</text>
</comment>
<dbReference type="STRING" id="1198029.A0A1U7LSP9"/>
<proteinExistence type="inferred from homology"/>
<organism evidence="4 5">
    <name type="scientific">Neolecta irregularis (strain DAH-3)</name>
    <dbReference type="NCBI Taxonomy" id="1198029"/>
    <lineage>
        <taxon>Eukaryota</taxon>
        <taxon>Fungi</taxon>
        <taxon>Dikarya</taxon>
        <taxon>Ascomycota</taxon>
        <taxon>Taphrinomycotina</taxon>
        <taxon>Neolectales</taxon>
        <taxon>Neolectaceae</taxon>
        <taxon>Neolecta</taxon>
    </lineage>
</organism>